<feature type="compositionally biased region" description="Low complexity" evidence="14">
    <location>
        <begin position="326"/>
        <end position="337"/>
    </location>
</feature>
<evidence type="ECO:0000256" key="12">
    <source>
        <dbReference type="ARBA" id="ARBA00046076"/>
    </source>
</evidence>
<dbReference type="PROSITE" id="PS00018">
    <property type="entry name" value="EF_HAND_1"/>
    <property type="match status" value="1"/>
</dbReference>
<keyword evidence="9" id="KW-0966">Cell projection</keyword>
<evidence type="ECO:0000256" key="7">
    <source>
        <dbReference type="ARBA" id="ARBA00022837"/>
    </source>
</evidence>
<keyword evidence="5" id="KW-0597">Phosphoprotein</keyword>
<protein>
    <recommendedName>
        <fullName evidence="10">Centrosomal protein 43</fullName>
    </recommendedName>
    <alternativeName>
        <fullName evidence="11">FGFR1 oncogene partner</fullName>
    </alternativeName>
</protein>
<feature type="compositionally biased region" description="Basic and acidic residues" evidence="14">
    <location>
        <begin position="342"/>
        <end position="358"/>
    </location>
</feature>
<dbReference type="Gene3D" id="1.20.960.40">
    <property type="match status" value="1"/>
</dbReference>
<dbReference type="EMBL" id="VSWD01000007">
    <property type="protein sequence ID" value="KAK3098151.1"/>
    <property type="molecule type" value="Genomic_DNA"/>
</dbReference>
<dbReference type="GO" id="GO:0030030">
    <property type="term" value="P:cell projection organization"/>
    <property type="evidence" value="ECO:0007669"/>
    <property type="project" value="UniProtKB-KW"/>
</dbReference>
<dbReference type="Pfam" id="PF09398">
    <property type="entry name" value="FOP_dimer"/>
    <property type="match status" value="1"/>
</dbReference>
<dbReference type="PROSITE" id="PS50896">
    <property type="entry name" value="LISH"/>
    <property type="match status" value="1"/>
</dbReference>
<dbReference type="GO" id="GO:0034453">
    <property type="term" value="P:microtubule anchoring"/>
    <property type="evidence" value="ECO:0007669"/>
    <property type="project" value="InterPro"/>
</dbReference>
<comment type="subunit">
    <text evidence="13">Homodimer. Part of a ternary complex that contains CEP350, CEP43 and MAPRE1. Interacts directly with CEP350 and MAPRE1. Interacts with CEP19. Interacts (via N-terminus) with CEP350 (via C-terminus).</text>
</comment>
<name>A0AA88Y5B6_PINIB</name>
<evidence type="ECO:0000256" key="5">
    <source>
        <dbReference type="ARBA" id="ARBA00022553"/>
    </source>
</evidence>
<keyword evidence="7" id="KW-0106">Calcium</keyword>
<evidence type="ECO:0000256" key="10">
    <source>
        <dbReference type="ARBA" id="ARBA00041026"/>
    </source>
</evidence>
<evidence type="ECO:0000256" key="1">
    <source>
        <dbReference type="ARBA" id="ARBA00004120"/>
    </source>
</evidence>
<gene>
    <name evidence="16" type="ORF">FSP39_016670</name>
</gene>
<dbReference type="GO" id="GO:0005813">
    <property type="term" value="C:centrosome"/>
    <property type="evidence" value="ECO:0007669"/>
    <property type="project" value="UniProtKB-SubCell"/>
</dbReference>
<evidence type="ECO:0000259" key="15">
    <source>
        <dbReference type="PROSITE" id="PS50222"/>
    </source>
</evidence>
<evidence type="ECO:0000313" key="16">
    <source>
        <dbReference type="EMBL" id="KAK3098151.1"/>
    </source>
</evidence>
<feature type="compositionally biased region" description="Polar residues" evidence="14">
    <location>
        <begin position="374"/>
        <end position="389"/>
    </location>
</feature>
<evidence type="ECO:0000256" key="4">
    <source>
        <dbReference type="ARBA" id="ARBA00022490"/>
    </source>
</evidence>
<evidence type="ECO:0000256" key="3">
    <source>
        <dbReference type="ARBA" id="ARBA00005385"/>
    </source>
</evidence>
<evidence type="ECO:0000256" key="8">
    <source>
        <dbReference type="ARBA" id="ARBA00023212"/>
    </source>
</evidence>
<feature type="domain" description="EF-hand" evidence="15">
    <location>
        <begin position="158"/>
        <end position="193"/>
    </location>
</feature>
<evidence type="ECO:0000313" key="17">
    <source>
        <dbReference type="Proteomes" id="UP001186944"/>
    </source>
</evidence>
<evidence type="ECO:0000256" key="2">
    <source>
        <dbReference type="ARBA" id="ARBA00004300"/>
    </source>
</evidence>
<dbReference type="Gene3D" id="1.10.238.10">
    <property type="entry name" value="EF-hand"/>
    <property type="match status" value="1"/>
</dbReference>
<dbReference type="PANTHER" id="PTHR15431">
    <property type="entry name" value="FGFR1 ONCOGENE PARTNER/LISH DOMAIN-CONTAINING PROTEIN"/>
    <property type="match status" value="1"/>
</dbReference>
<proteinExistence type="inferred from homology"/>
<accession>A0AA88Y5B6</accession>
<organism evidence="16 17">
    <name type="scientific">Pinctada imbricata</name>
    <name type="common">Atlantic pearl-oyster</name>
    <name type="synonym">Pinctada martensii</name>
    <dbReference type="NCBI Taxonomy" id="66713"/>
    <lineage>
        <taxon>Eukaryota</taxon>
        <taxon>Metazoa</taxon>
        <taxon>Spiralia</taxon>
        <taxon>Lophotrochozoa</taxon>
        <taxon>Mollusca</taxon>
        <taxon>Bivalvia</taxon>
        <taxon>Autobranchia</taxon>
        <taxon>Pteriomorphia</taxon>
        <taxon>Pterioida</taxon>
        <taxon>Pterioidea</taxon>
        <taxon>Pteriidae</taxon>
        <taxon>Pinctada</taxon>
    </lineage>
</organism>
<dbReference type="SUPFAM" id="SSF47473">
    <property type="entry name" value="EF-hand"/>
    <property type="match status" value="1"/>
</dbReference>
<dbReference type="PROSITE" id="PS50222">
    <property type="entry name" value="EF_HAND_2"/>
    <property type="match status" value="2"/>
</dbReference>
<evidence type="ECO:0000256" key="14">
    <source>
        <dbReference type="SAM" id="MobiDB-lite"/>
    </source>
</evidence>
<reference evidence="16" key="1">
    <citation type="submission" date="2019-08" db="EMBL/GenBank/DDBJ databases">
        <title>The improved chromosome-level genome for the pearl oyster Pinctada fucata martensii using PacBio sequencing and Hi-C.</title>
        <authorList>
            <person name="Zheng Z."/>
        </authorList>
    </citation>
    <scope>NUCLEOTIDE SEQUENCE</scope>
    <source>
        <strain evidence="16">ZZ-2019</strain>
        <tissue evidence="16">Adductor muscle</tissue>
    </source>
</reference>
<sequence>MSSDEDTELRDLVAQTLENNGVLGKIRAQLRASVFLALEEHEVFHIYCLFLGHDLYIATQTSDLDFEFDIQPNSGQAVAGLVREFLEFFNLEYTLAVFEPEAGLDGKAGSRASLARELNVTDNEGPSNEPLISQIVSRSKPEKLTRSKSNNAEDLSSKQIADARQKFEFYDKDRNGEIDKDELRALFIDMFPGFNRNMLDRYVNDEFRAIDTDFSSSIDFNEFLGMYKRLFLLCRTVVSGDVSDLLSTASNSHSKGNGFIDSKNQRNLQTIPATNGPKHSQEVDLLGSDIEEDPFFDDPVPAGKGGRDSKPSVNGTSGKPGGTAGSGLSSLSGLPTLNKPKSQKEDNTENLRAVDRGMADLGLDGDFDYDDDFQPSSTHSVSNKSPRTISKSEHRSEQNGSIAEEIEEEDIESVSIEADDLLKSERSAFEDLTTDRTISQQDGYDYMEDVQSP</sequence>
<dbReference type="CDD" id="cd00051">
    <property type="entry name" value="EFh"/>
    <property type="match status" value="1"/>
</dbReference>
<feature type="region of interest" description="Disordered" evidence="14">
    <location>
        <begin position="433"/>
        <end position="453"/>
    </location>
</feature>
<dbReference type="InterPro" id="IPR006594">
    <property type="entry name" value="LisH"/>
</dbReference>
<dbReference type="AlphaFoldDB" id="A0AA88Y5B6"/>
<evidence type="ECO:0000256" key="9">
    <source>
        <dbReference type="ARBA" id="ARBA00023273"/>
    </source>
</evidence>
<evidence type="ECO:0000256" key="6">
    <source>
        <dbReference type="ARBA" id="ARBA00022794"/>
    </source>
</evidence>
<keyword evidence="8" id="KW-0206">Cytoskeleton</keyword>
<dbReference type="Proteomes" id="UP001186944">
    <property type="component" value="Unassembled WGS sequence"/>
</dbReference>
<dbReference type="GO" id="GO:0005509">
    <property type="term" value="F:calcium ion binding"/>
    <property type="evidence" value="ECO:0007669"/>
    <property type="project" value="InterPro"/>
</dbReference>
<comment type="subcellular location">
    <subcellularLocation>
        <location evidence="1">Cytoplasm</location>
        <location evidence="1">Cytoskeleton</location>
        <location evidence="1">Cilium basal body</location>
    </subcellularLocation>
    <subcellularLocation>
        <location evidence="2">Cytoplasm</location>
        <location evidence="2">Cytoskeleton</location>
        <location evidence="2">Microtubule organizing center</location>
        <location evidence="2">Centrosome</location>
    </subcellularLocation>
</comment>
<dbReference type="InterPro" id="IPR002048">
    <property type="entry name" value="EF_hand_dom"/>
</dbReference>
<dbReference type="PANTHER" id="PTHR15431:SF9">
    <property type="entry name" value="CENTROSOMAL PROTEIN 43"/>
    <property type="match status" value="1"/>
</dbReference>
<comment type="function">
    <text evidence="12">Required for anchoring microtubules to the centrosomes. Required for ciliation.</text>
</comment>
<dbReference type="InterPro" id="IPR018247">
    <property type="entry name" value="EF_Hand_1_Ca_BS"/>
</dbReference>
<comment type="caution">
    <text evidence="16">The sequence shown here is derived from an EMBL/GenBank/DDBJ whole genome shotgun (WGS) entry which is preliminary data.</text>
</comment>
<comment type="similarity">
    <text evidence="3">Belongs to the CEP43 family.</text>
</comment>
<feature type="region of interest" description="Disordered" evidence="14">
    <location>
        <begin position="250"/>
        <end position="413"/>
    </location>
</feature>
<feature type="domain" description="EF-hand" evidence="15">
    <location>
        <begin position="198"/>
        <end position="233"/>
    </location>
</feature>
<dbReference type="SMART" id="SM00054">
    <property type="entry name" value="EFh"/>
    <property type="match status" value="2"/>
</dbReference>
<dbReference type="InterPro" id="IPR018993">
    <property type="entry name" value="FOP_dimerisation-dom_N"/>
</dbReference>
<dbReference type="Pfam" id="PF13499">
    <property type="entry name" value="EF-hand_7"/>
    <property type="match status" value="1"/>
</dbReference>
<dbReference type="InterPro" id="IPR011992">
    <property type="entry name" value="EF-hand-dom_pair"/>
</dbReference>
<evidence type="ECO:0000256" key="13">
    <source>
        <dbReference type="ARBA" id="ARBA00046373"/>
    </source>
</evidence>
<keyword evidence="6" id="KW-0970">Cilium biogenesis/degradation</keyword>
<keyword evidence="17" id="KW-1185">Reference proteome</keyword>
<evidence type="ECO:0000256" key="11">
    <source>
        <dbReference type="ARBA" id="ARBA00042293"/>
    </source>
</evidence>
<keyword evidence="4" id="KW-0963">Cytoplasm</keyword>
<feature type="compositionally biased region" description="Acidic residues" evidence="14">
    <location>
        <begin position="363"/>
        <end position="373"/>
    </location>
</feature>